<dbReference type="AlphaFoldDB" id="A0AAQ4CRR5"/>
<evidence type="ECO:0000256" key="2">
    <source>
        <dbReference type="SAM" id="Phobius"/>
    </source>
</evidence>
<keyword evidence="2" id="KW-0812">Transmembrane</keyword>
<evidence type="ECO:0000313" key="3">
    <source>
        <dbReference type="EMBL" id="BDB98496.1"/>
    </source>
</evidence>
<feature type="transmembrane region" description="Helical" evidence="2">
    <location>
        <begin position="88"/>
        <end position="110"/>
    </location>
</feature>
<name>A0AAQ4CRR5_9CREN</name>
<protein>
    <submittedName>
        <fullName evidence="3">Uncharacterized protein</fullName>
    </submittedName>
</protein>
<dbReference type="GeneID" id="68866239"/>
<gene>
    <name evidence="3" type="ORF">SACC_15130</name>
</gene>
<keyword evidence="2" id="KW-1133">Transmembrane helix</keyword>
<dbReference type="Proteomes" id="UP001319921">
    <property type="component" value="Chromosome"/>
</dbReference>
<evidence type="ECO:0000256" key="1">
    <source>
        <dbReference type="SAM" id="Coils"/>
    </source>
</evidence>
<dbReference type="EMBL" id="AP025226">
    <property type="protein sequence ID" value="BDB98496.1"/>
    <property type="molecule type" value="Genomic_DNA"/>
</dbReference>
<feature type="transmembrane region" description="Helical" evidence="2">
    <location>
        <begin position="51"/>
        <end position="76"/>
    </location>
</feature>
<keyword evidence="4" id="KW-1185">Reference proteome</keyword>
<feature type="transmembrane region" description="Helical" evidence="2">
    <location>
        <begin position="20"/>
        <end position="42"/>
    </location>
</feature>
<sequence length="178" mass="20187">MLPIVYLVGAFGSSLLTPPTLAVAGLLIAVLMGLEYGILWVLTGESLNRELILVISNIVYSIAWSITALPFTPIYYALQPYFSQPLLIYLYLALFIGSILLGIVPAIMYIRKYLQFNKIQKEFKQLELDYKSINQGYNEINTRINKAKEEIKECGQQFHSFEIFTFIITPLSSKYTGV</sequence>
<evidence type="ECO:0000313" key="4">
    <source>
        <dbReference type="Proteomes" id="UP001319921"/>
    </source>
</evidence>
<feature type="coiled-coil region" evidence="1">
    <location>
        <begin position="130"/>
        <end position="157"/>
    </location>
</feature>
<proteinExistence type="predicted"/>
<dbReference type="KEGG" id="scas:SACC_15130"/>
<keyword evidence="2" id="KW-0472">Membrane</keyword>
<keyword evidence="1" id="KW-0175">Coiled coil</keyword>
<dbReference type="RefSeq" id="WP_229572358.1">
    <property type="nucleotide sequence ID" value="NZ_AP025226.1"/>
</dbReference>
<organism evidence="3 4">
    <name type="scientific">Saccharolobus caldissimus</name>
    <dbReference type="NCBI Taxonomy" id="1702097"/>
    <lineage>
        <taxon>Archaea</taxon>
        <taxon>Thermoproteota</taxon>
        <taxon>Thermoprotei</taxon>
        <taxon>Sulfolobales</taxon>
        <taxon>Sulfolobaceae</taxon>
        <taxon>Saccharolobus</taxon>
    </lineage>
</organism>
<reference evidence="3 4" key="1">
    <citation type="journal article" date="2022" name="Microbiol. Resour. Announc.">
        <title>Complete Genome Sequence of the Hyperthermophilic and Acidophilic Archaeon Saccharolobus caldissimus Strain HS-3T.</title>
        <authorList>
            <person name="Sakai H.D."/>
            <person name="Kurosawa N."/>
        </authorList>
    </citation>
    <scope>NUCLEOTIDE SEQUENCE [LARGE SCALE GENOMIC DNA]</scope>
    <source>
        <strain evidence="3 4">JCM32116</strain>
    </source>
</reference>
<accession>A0AAQ4CRR5</accession>